<keyword evidence="6 10" id="KW-0560">Oxidoreductase</keyword>
<dbReference type="GO" id="GO:0005506">
    <property type="term" value="F:iron ion binding"/>
    <property type="evidence" value="ECO:0007669"/>
    <property type="project" value="InterPro"/>
</dbReference>
<reference evidence="12" key="2">
    <citation type="submission" date="2015-01" db="EMBL/GenBank/DDBJ databases">
        <title>Evolutionary Origins and Diversification of the Mycorrhizal Mutualists.</title>
        <authorList>
            <consortium name="DOE Joint Genome Institute"/>
            <consortium name="Mycorrhizal Genomics Consortium"/>
            <person name="Kohler A."/>
            <person name="Kuo A."/>
            <person name="Nagy L.G."/>
            <person name="Floudas D."/>
            <person name="Copeland A."/>
            <person name="Barry K.W."/>
            <person name="Cichocki N."/>
            <person name="Veneault-Fourrey C."/>
            <person name="LaButti K."/>
            <person name="Lindquist E.A."/>
            <person name="Lipzen A."/>
            <person name="Lundell T."/>
            <person name="Morin E."/>
            <person name="Murat C."/>
            <person name="Riley R."/>
            <person name="Ohm R."/>
            <person name="Sun H."/>
            <person name="Tunlid A."/>
            <person name="Henrissat B."/>
            <person name="Grigoriev I.V."/>
            <person name="Hibbett D.S."/>
            <person name="Martin F."/>
        </authorList>
    </citation>
    <scope>NUCLEOTIDE SEQUENCE [LARGE SCALE GENOMIC DNA]</scope>
    <source>
        <strain evidence="12">h7</strain>
    </source>
</reference>
<evidence type="ECO:0000256" key="10">
    <source>
        <dbReference type="RuleBase" id="RU000461"/>
    </source>
</evidence>
<dbReference type="InterPro" id="IPR002401">
    <property type="entry name" value="Cyt_P450_E_grp-I"/>
</dbReference>
<dbReference type="GO" id="GO:0020037">
    <property type="term" value="F:heme binding"/>
    <property type="evidence" value="ECO:0007669"/>
    <property type="project" value="InterPro"/>
</dbReference>
<evidence type="ECO:0000256" key="3">
    <source>
        <dbReference type="ARBA" id="ARBA00010617"/>
    </source>
</evidence>
<keyword evidence="7 9" id="KW-0408">Iron</keyword>
<gene>
    <name evidence="11" type="ORF">M413DRAFT_25805</name>
</gene>
<dbReference type="OrthoDB" id="2789670at2759"/>
<protein>
    <recommendedName>
        <fullName evidence="13">Cytochrome P450</fullName>
    </recommendedName>
</protein>
<dbReference type="PRINTS" id="PR00463">
    <property type="entry name" value="EP450I"/>
</dbReference>
<dbReference type="InterPro" id="IPR036396">
    <property type="entry name" value="Cyt_P450_sf"/>
</dbReference>
<keyword evidence="8 10" id="KW-0503">Monooxygenase</keyword>
<dbReference type="GO" id="GO:0016705">
    <property type="term" value="F:oxidoreductase activity, acting on paired donors, with incorporation or reduction of molecular oxygen"/>
    <property type="evidence" value="ECO:0007669"/>
    <property type="project" value="InterPro"/>
</dbReference>
<comment type="similarity">
    <text evidence="3 10">Belongs to the cytochrome P450 family.</text>
</comment>
<dbReference type="CDD" id="cd11065">
    <property type="entry name" value="CYP64-like"/>
    <property type="match status" value="1"/>
</dbReference>
<evidence type="ECO:0000256" key="6">
    <source>
        <dbReference type="ARBA" id="ARBA00023002"/>
    </source>
</evidence>
<comment type="pathway">
    <text evidence="2">Secondary metabolite biosynthesis.</text>
</comment>
<evidence type="ECO:0000256" key="2">
    <source>
        <dbReference type="ARBA" id="ARBA00005179"/>
    </source>
</evidence>
<dbReference type="PANTHER" id="PTHR46300:SF7">
    <property type="entry name" value="P450, PUTATIVE (EUROFUNG)-RELATED"/>
    <property type="match status" value="1"/>
</dbReference>
<keyword evidence="4 9" id="KW-0349">Heme</keyword>
<dbReference type="InterPro" id="IPR001128">
    <property type="entry name" value="Cyt_P450"/>
</dbReference>
<evidence type="ECO:0000256" key="5">
    <source>
        <dbReference type="ARBA" id="ARBA00022723"/>
    </source>
</evidence>
<keyword evidence="12" id="KW-1185">Reference proteome</keyword>
<evidence type="ECO:0008006" key="13">
    <source>
        <dbReference type="Google" id="ProtNLM"/>
    </source>
</evidence>
<dbReference type="Pfam" id="PF00067">
    <property type="entry name" value="p450"/>
    <property type="match status" value="1"/>
</dbReference>
<evidence type="ECO:0000256" key="7">
    <source>
        <dbReference type="ARBA" id="ARBA00023004"/>
    </source>
</evidence>
<evidence type="ECO:0000256" key="9">
    <source>
        <dbReference type="PIRSR" id="PIRSR602401-1"/>
    </source>
</evidence>
<dbReference type="GO" id="GO:0004497">
    <property type="term" value="F:monooxygenase activity"/>
    <property type="evidence" value="ECO:0007669"/>
    <property type="project" value="UniProtKB-KW"/>
</dbReference>
<evidence type="ECO:0000313" key="12">
    <source>
        <dbReference type="Proteomes" id="UP000053424"/>
    </source>
</evidence>
<dbReference type="EMBL" id="KN831775">
    <property type="protein sequence ID" value="KIM43440.1"/>
    <property type="molecule type" value="Genomic_DNA"/>
</dbReference>
<evidence type="ECO:0000256" key="8">
    <source>
        <dbReference type="ARBA" id="ARBA00023033"/>
    </source>
</evidence>
<dbReference type="STRING" id="686832.A0A0C3C3E1"/>
<evidence type="ECO:0000313" key="11">
    <source>
        <dbReference type="EMBL" id="KIM43440.1"/>
    </source>
</evidence>
<comment type="cofactor">
    <cofactor evidence="1 9">
        <name>heme</name>
        <dbReference type="ChEBI" id="CHEBI:30413"/>
    </cofactor>
</comment>
<dbReference type="PANTHER" id="PTHR46300">
    <property type="entry name" value="P450, PUTATIVE (EUROFUNG)-RELATED-RELATED"/>
    <property type="match status" value="1"/>
</dbReference>
<name>A0A0C3C3E1_HEBCY</name>
<dbReference type="InterPro" id="IPR050364">
    <property type="entry name" value="Cytochrome_P450_fung"/>
</dbReference>
<dbReference type="Proteomes" id="UP000053424">
    <property type="component" value="Unassembled WGS sequence"/>
</dbReference>
<accession>A0A0C3C3E1</accession>
<dbReference type="Gene3D" id="1.10.630.10">
    <property type="entry name" value="Cytochrome P450"/>
    <property type="match status" value="1"/>
</dbReference>
<organism evidence="11 12">
    <name type="scientific">Hebeloma cylindrosporum</name>
    <dbReference type="NCBI Taxonomy" id="76867"/>
    <lineage>
        <taxon>Eukaryota</taxon>
        <taxon>Fungi</taxon>
        <taxon>Dikarya</taxon>
        <taxon>Basidiomycota</taxon>
        <taxon>Agaricomycotina</taxon>
        <taxon>Agaricomycetes</taxon>
        <taxon>Agaricomycetidae</taxon>
        <taxon>Agaricales</taxon>
        <taxon>Agaricineae</taxon>
        <taxon>Hymenogastraceae</taxon>
        <taxon>Hebeloma</taxon>
    </lineage>
</organism>
<dbReference type="SUPFAM" id="SSF48264">
    <property type="entry name" value="Cytochrome P450"/>
    <property type="match status" value="1"/>
</dbReference>
<keyword evidence="5 9" id="KW-0479">Metal-binding</keyword>
<dbReference type="HOGENOM" id="CLU_001570_2_3_1"/>
<proteinExistence type="inferred from homology"/>
<evidence type="ECO:0000256" key="1">
    <source>
        <dbReference type="ARBA" id="ARBA00001971"/>
    </source>
</evidence>
<reference evidence="11 12" key="1">
    <citation type="submission" date="2014-04" db="EMBL/GenBank/DDBJ databases">
        <authorList>
            <consortium name="DOE Joint Genome Institute"/>
            <person name="Kuo A."/>
            <person name="Gay G."/>
            <person name="Dore J."/>
            <person name="Kohler A."/>
            <person name="Nagy L.G."/>
            <person name="Floudas D."/>
            <person name="Copeland A."/>
            <person name="Barry K.W."/>
            <person name="Cichocki N."/>
            <person name="Veneault-Fourrey C."/>
            <person name="LaButti K."/>
            <person name="Lindquist E.A."/>
            <person name="Lipzen A."/>
            <person name="Lundell T."/>
            <person name="Morin E."/>
            <person name="Murat C."/>
            <person name="Sun H."/>
            <person name="Tunlid A."/>
            <person name="Henrissat B."/>
            <person name="Grigoriev I.V."/>
            <person name="Hibbett D.S."/>
            <person name="Martin F."/>
            <person name="Nordberg H.P."/>
            <person name="Cantor M.N."/>
            <person name="Hua S.X."/>
        </authorList>
    </citation>
    <scope>NUCLEOTIDE SEQUENCE [LARGE SCALE GENOMIC DNA]</scope>
    <source>
        <strain evidence="12">h7</strain>
    </source>
</reference>
<feature type="binding site" description="axial binding residue" evidence="9">
    <location>
        <position position="443"/>
    </location>
    <ligand>
        <name>heme</name>
        <dbReference type="ChEBI" id="CHEBI:30413"/>
    </ligand>
    <ligandPart>
        <name>Fe</name>
        <dbReference type="ChEBI" id="CHEBI:18248"/>
    </ligandPart>
</feature>
<sequence>MLQLDAFAISAGVVLVFLYFKRKNGSVSHLPLPPGPKGFPGIGNLRDMPTEFEWRTYHKWSKELDTDILYLNAAGTSLVVLDTSEAATELLEKRSSIYSGRARMPMMNELMGWSFHFCFMQYGERWRQHRRLMHHNFHPSAARLFRPHSLKASHNLLNRFLDKPDSIIGNLRHMAGETIMSISYGLEVQPDDDPYIKTAEQGVRALMVAGVPGAFLVDMFPSLKHVPEWFPGAGFQKKAKEWKKHARAMIEVPFAAAKKNIADGIAPSSFTSASLQKMDEDSRDDAYREDIIQGVAGSLFTAGTDTTVSAIASCILGLLDKPEVLKKAQRELDSVLKPGHLPDFDDEPALPYVTAIVKETLRWRDVVPIAVPRLLEVEDEYKGYRLPAGSIIIPNAWAMLHHEDIYPDPFTFNPDRFIDMNGNIDKSVRDPEHACWGFGRRICPGRYMAFSAVWITIASLLATFDIEKAIDENGNVIEPTHEYISALVTIPKPFKCSIKPRSTEAEALIRSVAQRETL</sequence>
<dbReference type="InterPro" id="IPR017972">
    <property type="entry name" value="Cyt_P450_CS"/>
</dbReference>
<dbReference type="PROSITE" id="PS00086">
    <property type="entry name" value="CYTOCHROME_P450"/>
    <property type="match status" value="1"/>
</dbReference>
<dbReference type="AlphaFoldDB" id="A0A0C3C3E1"/>
<evidence type="ECO:0000256" key="4">
    <source>
        <dbReference type="ARBA" id="ARBA00022617"/>
    </source>
</evidence>